<keyword evidence="4" id="KW-1185">Reference proteome</keyword>
<evidence type="ECO:0000313" key="4">
    <source>
        <dbReference type="Proteomes" id="UP000467841"/>
    </source>
</evidence>
<dbReference type="AlphaFoldDB" id="A0A6D2KGJ9"/>
<organism evidence="3 4">
    <name type="scientific">Microthlaspi erraticum</name>
    <dbReference type="NCBI Taxonomy" id="1685480"/>
    <lineage>
        <taxon>Eukaryota</taxon>
        <taxon>Viridiplantae</taxon>
        <taxon>Streptophyta</taxon>
        <taxon>Embryophyta</taxon>
        <taxon>Tracheophyta</taxon>
        <taxon>Spermatophyta</taxon>
        <taxon>Magnoliopsida</taxon>
        <taxon>eudicotyledons</taxon>
        <taxon>Gunneridae</taxon>
        <taxon>Pentapetalae</taxon>
        <taxon>rosids</taxon>
        <taxon>malvids</taxon>
        <taxon>Brassicales</taxon>
        <taxon>Brassicaceae</taxon>
        <taxon>Coluteocarpeae</taxon>
        <taxon>Microthlaspi</taxon>
    </lineage>
</organism>
<gene>
    <name evidence="2" type="ORF">MERR_LOCUS1331</name>
    <name evidence="3" type="ORF">MERR_LOCUS39485</name>
</gene>
<accession>A0A6D2KGJ9</accession>
<reference evidence="3 4" key="1">
    <citation type="submission" date="2020-01" db="EMBL/GenBank/DDBJ databases">
        <authorList>
            <person name="Mishra B."/>
        </authorList>
    </citation>
    <scope>NUCLEOTIDE SEQUENCE [LARGE SCALE GENOMIC DNA]</scope>
</reference>
<evidence type="ECO:0000313" key="3">
    <source>
        <dbReference type="EMBL" id="CAA7052250.1"/>
    </source>
</evidence>
<protein>
    <submittedName>
        <fullName evidence="3">Uncharacterized protein</fullName>
    </submittedName>
</protein>
<feature type="compositionally biased region" description="Polar residues" evidence="1">
    <location>
        <begin position="20"/>
        <end position="33"/>
    </location>
</feature>
<dbReference type="EMBL" id="CACVBM020000088">
    <property type="protein sequence ID" value="CAA7014097.1"/>
    <property type="molecule type" value="Genomic_DNA"/>
</dbReference>
<proteinExistence type="predicted"/>
<dbReference type="Proteomes" id="UP000467841">
    <property type="component" value="Unassembled WGS sequence"/>
</dbReference>
<evidence type="ECO:0000313" key="2">
    <source>
        <dbReference type="EMBL" id="CAA7014097.1"/>
    </source>
</evidence>
<dbReference type="OrthoDB" id="7769065at2759"/>
<feature type="compositionally biased region" description="Basic and acidic residues" evidence="1">
    <location>
        <begin position="38"/>
        <end position="48"/>
    </location>
</feature>
<evidence type="ECO:0000256" key="1">
    <source>
        <dbReference type="SAM" id="MobiDB-lite"/>
    </source>
</evidence>
<dbReference type="EMBL" id="CACVBM020001496">
    <property type="protein sequence ID" value="CAA7052250.1"/>
    <property type="molecule type" value="Genomic_DNA"/>
</dbReference>
<sequence length="75" mass="8014">MFVTHVSHRSGGDHTGGVSHVSQHSLNQTSTPSGFHHASGENRLTSRDGKVILAPSDPYDQAHMSKALVEPVIDV</sequence>
<feature type="region of interest" description="Disordered" evidence="1">
    <location>
        <begin position="1"/>
        <end position="48"/>
    </location>
</feature>
<name>A0A6D2KGJ9_9BRAS</name>